<dbReference type="Proteomes" id="UP001151760">
    <property type="component" value="Unassembled WGS sequence"/>
</dbReference>
<accession>A0ABQ5D829</accession>
<evidence type="ECO:0000313" key="2">
    <source>
        <dbReference type="EMBL" id="GJT33254.1"/>
    </source>
</evidence>
<evidence type="ECO:0000313" key="3">
    <source>
        <dbReference type="Proteomes" id="UP001151760"/>
    </source>
</evidence>
<gene>
    <name evidence="2" type="ORF">Tco_0923673</name>
</gene>
<reference evidence="2" key="2">
    <citation type="submission" date="2022-01" db="EMBL/GenBank/DDBJ databases">
        <authorList>
            <person name="Yamashiro T."/>
            <person name="Shiraishi A."/>
            <person name="Satake H."/>
            <person name="Nakayama K."/>
        </authorList>
    </citation>
    <scope>NUCLEOTIDE SEQUENCE</scope>
</reference>
<sequence length="245" mass="27382">MGEGSTNLTDPHHTPTFIQPSPQPQKTQKSRKPKRKDTQVHQSSDPSDNVADETVHKELGDSLVRAATTASSLEAEQDSGAIETIGDTIAQTRFENVSKLSNDSLLARGSTLRSDEDRLKLNELMELCTTLQKKNPLCCEEDLGEDASKQGKKINAIDVDEDNTLVNVQDDADKEMFDVDALNDDIQAKIDVDYQLVQRLQVDEQKELSVEEKAKLFQQLLEQRRKHFAAKRAEEKGNKPPTQAQ</sequence>
<feature type="region of interest" description="Disordered" evidence="1">
    <location>
        <begin position="1"/>
        <end position="63"/>
    </location>
</feature>
<dbReference type="EMBL" id="BQNB010014864">
    <property type="protein sequence ID" value="GJT33254.1"/>
    <property type="molecule type" value="Genomic_DNA"/>
</dbReference>
<reference evidence="2" key="1">
    <citation type="journal article" date="2022" name="Int. J. Mol. Sci.">
        <title>Draft Genome of Tanacetum Coccineum: Genomic Comparison of Closely Related Tanacetum-Family Plants.</title>
        <authorList>
            <person name="Yamashiro T."/>
            <person name="Shiraishi A."/>
            <person name="Nakayama K."/>
            <person name="Satake H."/>
        </authorList>
    </citation>
    <scope>NUCLEOTIDE SEQUENCE</scope>
</reference>
<protein>
    <submittedName>
        <fullName evidence="2">Uncharacterized protein</fullName>
    </submittedName>
</protein>
<organism evidence="2 3">
    <name type="scientific">Tanacetum coccineum</name>
    <dbReference type="NCBI Taxonomy" id="301880"/>
    <lineage>
        <taxon>Eukaryota</taxon>
        <taxon>Viridiplantae</taxon>
        <taxon>Streptophyta</taxon>
        <taxon>Embryophyta</taxon>
        <taxon>Tracheophyta</taxon>
        <taxon>Spermatophyta</taxon>
        <taxon>Magnoliopsida</taxon>
        <taxon>eudicotyledons</taxon>
        <taxon>Gunneridae</taxon>
        <taxon>Pentapetalae</taxon>
        <taxon>asterids</taxon>
        <taxon>campanulids</taxon>
        <taxon>Asterales</taxon>
        <taxon>Asteraceae</taxon>
        <taxon>Asteroideae</taxon>
        <taxon>Anthemideae</taxon>
        <taxon>Anthemidinae</taxon>
        <taxon>Tanacetum</taxon>
    </lineage>
</organism>
<name>A0ABQ5D829_9ASTR</name>
<keyword evidence="3" id="KW-1185">Reference proteome</keyword>
<comment type="caution">
    <text evidence="2">The sequence shown here is derived from an EMBL/GenBank/DDBJ whole genome shotgun (WGS) entry which is preliminary data.</text>
</comment>
<proteinExistence type="predicted"/>
<evidence type="ECO:0000256" key="1">
    <source>
        <dbReference type="SAM" id="MobiDB-lite"/>
    </source>
</evidence>